<reference evidence="2" key="1">
    <citation type="submission" date="2018-11" db="EMBL/GenBank/DDBJ databases">
        <authorList>
            <consortium name="Genoscope - CEA"/>
            <person name="William W."/>
        </authorList>
    </citation>
    <scope>NUCLEOTIDE SEQUENCE</scope>
</reference>
<dbReference type="InterPro" id="IPR044730">
    <property type="entry name" value="RNase_H-like_dom_plant"/>
</dbReference>
<dbReference type="InterPro" id="IPR036397">
    <property type="entry name" value="RNaseH_sf"/>
</dbReference>
<proteinExistence type="predicted"/>
<evidence type="ECO:0000313" key="2">
    <source>
        <dbReference type="EMBL" id="VDD45253.1"/>
    </source>
</evidence>
<organism evidence="2">
    <name type="scientific">Brassica oleracea</name>
    <name type="common">Wild cabbage</name>
    <dbReference type="NCBI Taxonomy" id="3712"/>
    <lineage>
        <taxon>Eukaryota</taxon>
        <taxon>Viridiplantae</taxon>
        <taxon>Streptophyta</taxon>
        <taxon>Embryophyta</taxon>
        <taxon>Tracheophyta</taxon>
        <taxon>Spermatophyta</taxon>
        <taxon>Magnoliopsida</taxon>
        <taxon>eudicotyledons</taxon>
        <taxon>Gunneridae</taxon>
        <taxon>Pentapetalae</taxon>
        <taxon>rosids</taxon>
        <taxon>malvids</taxon>
        <taxon>Brassicales</taxon>
        <taxon>Brassicaceae</taxon>
        <taxon>Brassiceae</taxon>
        <taxon>Brassica</taxon>
    </lineage>
</organism>
<dbReference type="InterPro" id="IPR012337">
    <property type="entry name" value="RNaseH-like_sf"/>
</dbReference>
<evidence type="ECO:0000259" key="1">
    <source>
        <dbReference type="Pfam" id="PF13456"/>
    </source>
</evidence>
<dbReference type="Gene3D" id="3.30.420.10">
    <property type="entry name" value="Ribonuclease H-like superfamily/Ribonuclease H"/>
    <property type="match status" value="1"/>
</dbReference>
<dbReference type="GO" id="GO:0004523">
    <property type="term" value="F:RNA-DNA hybrid ribonuclease activity"/>
    <property type="evidence" value="ECO:0007669"/>
    <property type="project" value="InterPro"/>
</dbReference>
<dbReference type="SUPFAM" id="SSF53098">
    <property type="entry name" value="Ribonuclease H-like"/>
    <property type="match status" value="1"/>
</dbReference>
<gene>
    <name evidence="2" type="ORF">BOLC5T32800H</name>
</gene>
<dbReference type="Pfam" id="PF13456">
    <property type="entry name" value="RVT_3"/>
    <property type="match status" value="1"/>
</dbReference>
<accession>A0A3P6EKP6</accession>
<name>A0A3P6EKP6_BRAOL</name>
<protein>
    <recommendedName>
        <fullName evidence="1">RNase H type-1 domain-containing protein</fullName>
    </recommendedName>
</protein>
<dbReference type="AlphaFoldDB" id="A0A3P6EKP6"/>
<dbReference type="EMBL" id="LR031877">
    <property type="protein sequence ID" value="VDD45253.1"/>
    <property type="molecule type" value="Genomic_DNA"/>
</dbReference>
<dbReference type="GO" id="GO:0003676">
    <property type="term" value="F:nucleic acid binding"/>
    <property type="evidence" value="ECO:0007669"/>
    <property type="project" value="InterPro"/>
</dbReference>
<dbReference type="InterPro" id="IPR002156">
    <property type="entry name" value="RNaseH_domain"/>
</dbReference>
<feature type="domain" description="RNase H type-1" evidence="1">
    <location>
        <begin position="2"/>
        <end position="106"/>
    </location>
</feature>
<sequence length="135" mass="15558">MVLMTEDGMTTYGSFASNRVLTPLHAEFRALLWAMKSSFQLYHSSMTFETDYLQLVNLLEEDDEDKWPSLLAVCDEYHLIRSMFTFCSIVFIPRSRNFRADLLAKGARSRGFSFSHVNSQLSGWMAQTANFFEVS</sequence>
<dbReference type="PANTHER" id="PTHR34146:SF3">
    <property type="entry name" value="POLYNUCLEOTIDYL TRANSFERASE, RIBONUCLEASE H-LIKE SUPERFAMILY PROTEIN"/>
    <property type="match status" value="1"/>
</dbReference>
<dbReference type="PANTHER" id="PTHR34146">
    <property type="entry name" value="POLYNUCLEOTIDYL TRANSFERASE, RIBONUCLEASE H-LIKE SUPERFAMILY PROTEIN-RELATED"/>
    <property type="match status" value="1"/>
</dbReference>
<dbReference type="CDD" id="cd06222">
    <property type="entry name" value="RNase_H_like"/>
    <property type="match status" value="1"/>
</dbReference>